<evidence type="ECO:0000256" key="2">
    <source>
        <dbReference type="ARBA" id="ARBA00022729"/>
    </source>
</evidence>
<evidence type="ECO:0000256" key="4">
    <source>
        <dbReference type="ARBA" id="ARBA00023295"/>
    </source>
</evidence>
<proteinExistence type="inferred from homology"/>
<dbReference type="Pfam" id="PF04616">
    <property type="entry name" value="Glyco_hydro_43"/>
    <property type="match status" value="1"/>
</dbReference>
<keyword evidence="7" id="KW-1185">Reference proteome</keyword>
<dbReference type="PANTHER" id="PTHR43817:SF1">
    <property type="entry name" value="HYDROLASE, FAMILY 43, PUTATIVE (AFU_ORTHOLOGUE AFUA_3G01660)-RELATED"/>
    <property type="match status" value="1"/>
</dbReference>
<dbReference type="EMBL" id="JAPEVB010000002">
    <property type="protein sequence ID" value="KAJ4393906.1"/>
    <property type="molecule type" value="Genomic_DNA"/>
</dbReference>
<gene>
    <name evidence="6" type="ORF">N0V93_003123</name>
</gene>
<evidence type="ECO:0000256" key="3">
    <source>
        <dbReference type="ARBA" id="ARBA00022801"/>
    </source>
</evidence>
<dbReference type="InterPro" id="IPR006710">
    <property type="entry name" value="Glyco_hydro_43"/>
</dbReference>
<dbReference type="CDD" id="cd18820">
    <property type="entry name" value="GH43_LbAraf43-like"/>
    <property type="match status" value="1"/>
</dbReference>
<dbReference type="AlphaFoldDB" id="A0A9W8YXV2"/>
<evidence type="ECO:0000313" key="6">
    <source>
        <dbReference type="EMBL" id="KAJ4393906.1"/>
    </source>
</evidence>
<name>A0A9W8YXV2_9PEZI</name>
<evidence type="ECO:0000313" key="7">
    <source>
        <dbReference type="Proteomes" id="UP001140453"/>
    </source>
</evidence>
<organism evidence="6 7">
    <name type="scientific">Gnomoniopsis smithogilvyi</name>
    <dbReference type="NCBI Taxonomy" id="1191159"/>
    <lineage>
        <taxon>Eukaryota</taxon>
        <taxon>Fungi</taxon>
        <taxon>Dikarya</taxon>
        <taxon>Ascomycota</taxon>
        <taxon>Pezizomycotina</taxon>
        <taxon>Sordariomycetes</taxon>
        <taxon>Sordariomycetidae</taxon>
        <taxon>Diaporthales</taxon>
        <taxon>Gnomoniaceae</taxon>
        <taxon>Gnomoniopsis</taxon>
    </lineage>
</organism>
<keyword evidence="2" id="KW-0732">Signal</keyword>
<reference evidence="6" key="1">
    <citation type="submission" date="2022-10" db="EMBL/GenBank/DDBJ databases">
        <title>Tapping the CABI collections for fungal endophytes: first genome assemblies for Collariella, Neodidymelliopsis, Ascochyta clinopodiicola, Didymella pomorum, Didymosphaeria variabile, Neocosmospora piperis and Neocucurbitaria cava.</title>
        <authorList>
            <person name="Hill R."/>
        </authorList>
    </citation>
    <scope>NUCLEOTIDE SEQUENCE</scope>
    <source>
        <strain evidence="6">IMI 355082</strain>
    </source>
</reference>
<evidence type="ECO:0000256" key="5">
    <source>
        <dbReference type="RuleBase" id="RU361187"/>
    </source>
</evidence>
<keyword evidence="3 5" id="KW-0378">Hydrolase</keyword>
<dbReference type="GO" id="GO:0004553">
    <property type="term" value="F:hydrolase activity, hydrolyzing O-glycosyl compounds"/>
    <property type="evidence" value="ECO:0007669"/>
    <property type="project" value="InterPro"/>
</dbReference>
<dbReference type="OrthoDB" id="272289at2759"/>
<sequence>MTDRSTLAPAKFEVRIIENHALPDMTSDSQHGSFRLLHALVICLAALLVHGQSFDPNKAGPQTWDPAKVGTNTTTNTTYNNPVFTMNVGDPWMTKYIDTDNTLWYLFTCSTNDNITLWRSRALTDNWDNAESRVVFNPDNNSGEPWSTSLWAPEIHNISGTWYIIFTATPDFDNPPPLQDAQCPINCPAINHRMFVLSSSGPDPWTANFTLKGEVNTYDQFAIDGTYFFYNNQTYHIYSCWQEATSAWPANLCITHMSDPWTVDTPLTDRRIISVPSEPWERVPYGRPDTRLATNEGPQQLINPITGQNFLVYSAARVNTPFYCLGYLELVGTDPMQPHSWRKQRDGCVFHQNPAAGIYGTGHASFTTSPDGKEDYVVYHAQTTAQPKADLYRTVRVQKFTWNEDGTPRFPAAENGPFPVPAGQGGQKLGVEDNGGLLGTMGDQWQALL</sequence>
<dbReference type="Proteomes" id="UP001140453">
    <property type="component" value="Unassembled WGS sequence"/>
</dbReference>
<dbReference type="SUPFAM" id="SSF75005">
    <property type="entry name" value="Arabinanase/levansucrase/invertase"/>
    <property type="match status" value="1"/>
</dbReference>
<protein>
    <submittedName>
        <fullName evidence="6">Uncharacterized protein</fullName>
    </submittedName>
</protein>
<accession>A0A9W8YXV2</accession>
<comment type="similarity">
    <text evidence="1 5">Belongs to the glycosyl hydrolase 43 family.</text>
</comment>
<evidence type="ECO:0000256" key="1">
    <source>
        <dbReference type="ARBA" id="ARBA00009865"/>
    </source>
</evidence>
<comment type="caution">
    <text evidence="6">The sequence shown here is derived from an EMBL/GenBank/DDBJ whole genome shotgun (WGS) entry which is preliminary data.</text>
</comment>
<dbReference type="GO" id="GO:0005975">
    <property type="term" value="P:carbohydrate metabolic process"/>
    <property type="evidence" value="ECO:0007669"/>
    <property type="project" value="InterPro"/>
</dbReference>
<dbReference type="InterPro" id="IPR023296">
    <property type="entry name" value="Glyco_hydro_beta-prop_sf"/>
</dbReference>
<keyword evidence="4 5" id="KW-0326">Glycosidase</keyword>
<dbReference type="Gene3D" id="2.115.10.20">
    <property type="entry name" value="Glycosyl hydrolase domain, family 43"/>
    <property type="match status" value="1"/>
</dbReference>
<dbReference type="PANTHER" id="PTHR43817">
    <property type="entry name" value="GLYCOSYL HYDROLASE"/>
    <property type="match status" value="1"/>
</dbReference>